<feature type="transmembrane region" description="Helical" evidence="10">
    <location>
        <begin position="21"/>
        <end position="45"/>
    </location>
</feature>
<evidence type="ECO:0000256" key="6">
    <source>
        <dbReference type="ARBA" id="ARBA00023136"/>
    </source>
</evidence>
<dbReference type="CDD" id="cd06173">
    <property type="entry name" value="MFS_MefA_like"/>
    <property type="match status" value="1"/>
</dbReference>
<evidence type="ECO:0000256" key="9">
    <source>
        <dbReference type="SAM" id="MobiDB-lite"/>
    </source>
</evidence>
<evidence type="ECO:0000256" key="8">
    <source>
        <dbReference type="ARBA" id="ARBA00040914"/>
    </source>
</evidence>
<evidence type="ECO:0000256" key="1">
    <source>
        <dbReference type="ARBA" id="ARBA00004429"/>
    </source>
</evidence>
<keyword evidence="5 10" id="KW-1133">Transmembrane helix</keyword>
<feature type="transmembrane region" description="Helical" evidence="10">
    <location>
        <begin position="362"/>
        <end position="382"/>
    </location>
</feature>
<gene>
    <name evidence="12" type="primary">entS</name>
    <name evidence="12" type="ORF">WHI96_20145</name>
</gene>
<keyword evidence="3" id="KW-1003">Cell membrane</keyword>
<dbReference type="Gene3D" id="1.20.1250.20">
    <property type="entry name" value="MFS general substrate transporter like domains"/>
    <property type="match status" value="1"/>
</dbReference>
<dbReference type="InterPro" id="IPR011701">
    <property type="entry name" value="MFS"/>
</dbReference>
<accession>A0ABV1JYV1</accession>
<feature type="domain" description="Major facilitator superfamily (MFS) profile" evidence="11">
    <location>
        <begin position="21"/>
        <end position="413"/>
    </location>
</feature>
<feature type="transmembrane region" description="Helical" evidence="10">
    <location>
        <begin position="229"/>
        <end position="250"/>
    </location>
</feature>
<dbReference type="EMBL" id="JBEDNP010000012">
    <property type="protein sequence ID" value="MEQ3541128.1"/>
    <property type="molecule type" value="Genomic_DNA"/>
</dbReference>
<feature type="region of interest" description="Disordered" evidence="9">
    <location>
        <begin position="415"/>
        <end position="437"/>
    </location>
</feature>
<proteinExistence type="inferred from homology"/>
<evidence type="ECO:0000313" key="13">
    <source>
        <dbReference type="Proteomes" id="UP001464923"/>
    </source>
</evidence>
<evidence type="ECO:0000256" key="7">
    <source>
        <dbReference type="ARBA" id="ARBA00038075"/>
    </source>
</evidence>
<evidence type="ECO:0000256" key="4">
    <source>
        <dbReference type="ARBA" id="ARBA00022692"/>
    </source>
</evidence>
<name>A0ABV1JYV1_9PSEU</name>
<evidence type="ECO:0000256" key="3">
    <source>
        <dbReference type="ARBA" id="ARBA00022475"/>
    </source>
</evidence>
<sequence length="437" mass="42523">MIRELARGLLLDLTPLRDSRDLRLVVVARTVSMVGIGLLLVAVPVQVYALTGSSLRVGLVTAVVAVGAFAGTVVGGVVADRVDRRRVILVARWVATAGFAALLVNALAPAPSVVVIALAAAVDGVAGGVSATALGAAVPGIVGPDRLPAAGALLALTADAGAVVAPALAGLLIAAGGTWVPYAAALGTGVAAAVLVGRLGPLPPGDGEPAGSGTGALVEGLRFAVRHRVVGPVLLLGLLQMMLAAPYVLLPEFSDRVLGAGAATTGLLFAAPAVGAALASLLSGWTGRVRRAGAVLLAASGALGLAVLALGAVAVLPPGARTVAALAVLAAVGGADVILEILRFALLADHTPDRSRGRVTGIWTAQATVGDGVGAPLLGVVSRLLGPAAALALSGAAAVLATAVVALAVPALRRAGPAPDGREGPGRPTPPVSQEGP</sequence>
<evidence type="ECO:0000259" key="11">
    <source>
        <dbReference type="PROSITE" id="PS50850"/>
    </source>
</evidence>
<dbReference type="InterPro" id="IPR020846">
    <property type="entry name" value="MFS_dom"/>
</dbReference>
<comment type="similarity">
    <text evidence="7">Belongs to the major facilitator superfamily. Drug:H(+) antiporter-3 (DHA3) (TC 2.A.1.21) family.</text>
</comment>
<evidence type="ECO:0000313" key="12">
    <source>
        <dbReference type="EMBL" id="MEQ3541128.1"/>
    </source>
</evidence>
<feature type="transmembrane region" description="Helical" evidence="10">
    <location>
        <begin position="150"/>
        <end position="173"/>
    </location>
</feature>
<dbReference type="Pfam" id="PF07690">
    <property type="entry name" value="MFS_1"/>
    <property type="match status" value="1"/>
</dbReference>
<dbReference type="SUPFAM" id="SSF103473">
    <property type="entry name" value="MFS general substrate transporter"/>
    <property type="match status" value="1"/>
</dbReference>
<protein>
    <recommendedName>
        <fullName evidence="8">Multidrug efflux pump Tap</fullName>
    </recommendedName>
</protein>
<comment type="caution">
    <text evidence="12">The sequence shown here is derived from an EMBL/GenBank/DDBJ whole genome shotgun (WGS) entry which is preliminary data.</text>
</comment>
<feature type="transmembrane region" description="Helical" evidence="10">
    <location>
        <begin position="262"/>
        <end position="282"/>
    </location>
</feature>
<comment type="subcellular location">
    <subcellularLocation>
        <location evidence="1">Cell inner membrane</location>
        <topology evidence="1">Multi-pass membrane protein</topology>
    </subcellularLocation>
</comment>
<feature type="transmembrane region" description="Helical" evidence="10">
    <location>
        <begin position="388"/>
        <end position="412"/>
    </location>
</feature>
<keyword evidence="13" id="KW-1185">Reference proteome</keyword>
<dbReference type="PANTHER" id="PTHR23513:SF9">
    <property type="entry name" value="ENTEROBACTIN EXPORTER ENTS"/>
    <property type="match status" value="1"/>
</dbReference>
<dbReference type="PROSITE" id="PS50850">
    <property type="entry name" value="MFS"/>
    <property type="match status" value="1"/>
</dbReference>
<feature type="transmembrane region" description="Helical" evidence="10">
    <location>
        <begin position="294"/>
        <end position="316"/>
    </location>
</feature>
<evidence type="ECO:0000256" key="10">
    <source>
        <dbReference type="SAM" id="Phobius"/>
    </source>
</evidence>
<keyword evidence="2" id="KW-0813">Transport</keyword>
<keyword evidence="6 10" id="KW-0472">Membrane</keyword>
<keyword evidence="4 10" id="KW-0812">Transmembrane</keyword>
<organism evidence="12 13">
    <name type="scientific">Pseudonocardia tropica</name>
    <dbReference type="NCBI Taxonomy" id="681289"/>
    <lineage>
        <taxon>Bacteria</taxon>
        <taxon>Bacillati</taxon>
        <taxon>Actinomycetota</taxon>
        <taxon>Actinomycetes</taxon>
        <taxon>Pseudonocardiales</taxon>
        <taxon>Pseudonocardiaceae</taxon>
        <taxon>Pseudonocardia</taxon>
    </lineage>
</organism>
<evidence type="ECO:0000256" key="5">
    <source>
        <dbReference type="ARBA" id="ARBA00022989"/>
    </source>
</evidence>
<dbReference type="Proteomes" id="UP001464923">
    <property type="component" value="Unassembled WGS sequence"/>
</dbReference>
<dbReference type="RefSeq" id="WP_345644950.1">
    <property type="nucleotide sequence ID" value="NZ_BAABLY010000027.1"/>
</dbReference>
<feature type="transmembrane region" description="Helical" evidence="10">
    <location>
        <begin position="57"/>
        <end position="78"/>
    </location>
</feature>
<reference evidence="12 13" key="1">
    <citation type="submission" date="2024-03" db="EMBL/GenBank/DDBJ databases">
        <title>Draft genome sequence of Pseudonocardia tropica JCM 19149.</title>
        <authorList>
            <person name="Butdee W."/>
            <person name="Duangmal K."/>
        </authorList>
    </citation>
    <scope>NUCLEOTIDE SEQUENCE [LARGE SCALE GENOMIC DNA]</scope>
    <source>
        <strain evidence="12 13">JCM 19149</strain>
    </source>
</reference>
<evidence type="ECO:0000256" key="2">
    <source>
        <dbReference type="ARBA" id="ARBA00022448"/>
    </source>
</evidence>
<dbReference type="PANTHER" id="PTHR23513">
    <property type="entry name" value="INTEGRAL MEMBRANE EFFLUX PROTEIN-RELATED"/>
    <property type="match status" value="1"/>
</dbReference>
<feature type="transmembrane region" description="Helical" evidence="10">
    <location>
        <begin position="322"/>
        <end position="342"/>
    </location>
</feature>
<feature type="transmembrane region" description="Helical" evidence="10">
    <location>
        <begin position="179"/>
        <end position="197"/>
    </location>
</feature>
<dbReference type="InterPro" id="IPR036259">
    <property type="entry name" value="MFS_trans_sf"/>
</dbReference>
<dbReference type="NCBIfam" id="NF007792">
    <property type="entry name" value="PRK10489.1"/>
    <property type="match status" value="1"/>
</dbReference>